<dbReference type="Pfam" id="PF00982">
    <property type="entry name" value="Glyco_transf_20"/>
    <property type="match status" value="1"/>
</dbReference>
<evidence type="ECO:0000256" key="2">
    <source>
        <dbReference type="ARBA" id="ARBA00022679"/>
    </source>
</evidence>
<dbReference type="AlphaFoldDB" id="A0A9X0BE24"/>
<dbReference type="RefSeq" id="XP_056493469.1">
    <property type="nucleotide sequence ID" value="XM_056624887.1"/>
</dbReference>
<dbReference type="Proteomes" id="UP001147747">
    <property type="component" value="Unassembled WGS sequence"/>
</dbReference>
<organism evidence="3 4">
    <name type="scientific">Penicillium cosmopolitanum</name>
    <dbReference type="NCBI Taxonomy" id="1131564"/>
    <lineage>
        <taxon>Eukaryota</taxon>
        <taxon>Fungi</taxon>
        <taxon>Dikarya</taxon>
        <taxon>Ascomycota</taxon>
        <taxon>Pezizomycotina</taxon>
        <taxon>Eurotiomycetes</taxon>
        <taxon>Eurotiomycetidae</taxon>
        <taxon>Eurotiales</taxon>
        <taxon>Aspergillaceae</taxon>
        <taxon>Penicillium</taxon>
    </lineage>
</organism>
<dbReference type="CDD" id="cd03788">
    <property type="entry name" value="GT20_TPS"/>
    <property type="match status" value="1"/>
</dbReference>
<dbReference type="InterPro" id="IPR001830">
    <property type="entry name" value="Glyco_trans_20"/>
</dbReference>
<dbReference type="GO" id="GO:0005992">
    <property type="term" value="P:trehalose biosynthetic process"/>
    <property type="evidence" value="ECO:0007669"/>
    <property type="project" value="InterPro"/>
</dbReference>
<gene>
    <name evidence="3" type="ORF">N7509_000240</name>
</gene>
<reference evidence="3" key="1">
    <citation type="submission" date="2022-12" db="EMBL/GenBank/DDBJ databases">
        <authorList>
            <person name="Petersen C."/>
        </authorList>
    </citation>
    <scope>NUCLEOTIDE SEQUENCE</scope>
    <source>
        <strain evidence="3">IBT 29677</strain>
    </source>
</reference>
<comment type="caution">
    <text evidence="3">The sequence shown here is derived from an EMBL/GenBank/DDBJ whole genome shotgun (WGS) entry which is preliminary data.</text>
</comment>
<dbReference type="GO" id="GO:0004805">
    <property type="term" value="F:trehalose-phosphatase activity"/>
    <property type="evidence" value="ECO:0007669"/>
    <property type="project" value="TreeGrafter"/>
</dbReference>
<dbReference type="Gene3D" id="3.40.50.2000">
    <property type="entry name" value="Glycogen Phosphorylase B"/>
    <property type="match status" value="2"/>
</dbReference>
<protein>
    <submittedName>
        <fullName evidence="3">Trehalose-6-P synthase/phosphatase complex synthase subunit</fullName>
    </submittedName>
</protein>
<dbReference type="GeneID" id="81363867"/>
<sequence>MTGIPSGFTITTLMLLPQFLREGTRQSGVEVKIGFFLHTPFPSSEVSRILPMRKQILTGLLHCDLVGFHTTSYARHFLNSCSEILETPTCAGYVQFHEASVTVDAFPIGIQPERFAETLQKGNVQDRIRMLSAEIPRARLIVSVDRLDYIKGMPQKLRALETFLSRYPEWVGKLVLMQVAVPTREDVRESQSLQTEVNELVGRLNGNYGSIEFSPVNFLYSSLDFEEIVALYAVSDVCLVSSTRDGMNLVSLEYIASQRLKHGCLVLSEFAGAAEVLDGSIIFNPWDIDESVDAIHIALTMGEKERAENSKRLEECKLGQKVYRLPQESMKNIGGKW</sequence>
<dbReference type="GO" id="GO:0034605">
    <property type="term" value="P:cellular response to heat"/>
    <property type="evidence" value="ECO:0007669"/>
    <property type="project" value="TreeGrafter"/>
</dbReference>
<keyword evidence="4" id="KW-1185">Reference proteome</keyword>
<accession>A0A9X0BE24</accession>
<dbReference type="PANTHER" id="PTHR10788:SF106">
    <property type="entry name" value="BCDNA.GH08860"/>
    <property type="match status" value="1"/>
</dbReference>
<evidence type="ECO:0000256" key="1">
    <source>
        <dbReference type="ARBA" id="ARBA00022676"/>
    </source>
</evidence>
<evidence type="ECO:0000313" key="4">
    <source>
        <dbReference type="Proteomes" id="UP001147747"/>
    </source>
</evidence>
<dbReference type="GO" id="GO:0005829">
    <property type="term" value="C:cytosol"/>
    <property type="evidence" value="ECO:0007669"/>
    <property type="project" value="TreeGrafter"/>
</dbReference>
<dbReference type="FunFam" id="3.40.50.2000:FF:000010">
    <property type="entry name" value="Alpha,alpha-trehalose-phosphate synthase"/>
    <property type="match status" value="1"/>
</dbReference>
<dbReference type="EMBL" id="JAPZBU010000003">
    <property type="protein sequence ID" value="KAJ5413613.1"/>
    <property type="molecule type" value="Genomic_DNA"/>
</dbReference>
<keyword evidence="2" id="KW-0808">Transferase</keyword>
<reference evidence="3" key="2">
    <citation type="journal article" date="2023" name="IMA Fungus">
        <title>Comparative genomic study of the Penicillium genus elucidates a diverse pangenome and 15 lateral gene transfer events.</title>
        <authorList>
            <person name="Petersen C."/>
            <person name="Sorensen T."/>
            <person name="Nielsen M.R."/>
            <person name="Sondergaard T.E."/>
            <person name="Sorensen J.L."/>
            <person name="Fitzpatrick D.A."/>
            <person name="Frisvad J.C."/>
            <person name="Nielsen K.L."/>
        </authorList>
    </citation>
    <scope>NUCLEOTIDE SEQUENCE</scope>
    <source>
        <strain evidence="3">IBT 29677</strain>
    </source>
</reference>
<name>A0A9X0BE24_9EURO</name>
<keyword evidence="1" id="KW-0328">Glycosyltransferase</keyword>
<dbReference type="SUPFAM" id="SSF53756">
    <property type="entry name" value="UDP-Glycosyltransferase/glycogen phosphorylase"/>
    <property type="match status" value="1"/>
</dbReference>
<evidence type="ECO:0000313" key="3">
    <source>
        <dbReference type="EMBL" id="KAJ5413613.1"/>
    </source>
</evidence>
<dbReference type="GO" id="GO:0005946">
    <property type="term" value="C:alpha,alpha-trehalose-phosphate synthase complex (UDP-forming)"/>
    <property type="evidence" value="ECO:0007669"/>
    <property type="project" value="TreeGrafter"/>
</dbReference>
<proteinExistence type="predicted"/>
<dbReference type="GO" id="GO:0003825">
    <property type="term" value="F:alpha,alpha-trehalose-phosphate synthase (UDP-forming) activity"/>
    <property type="evidence" value="ECO:0007669"/>
    <property type="project" value="TreeGrafter"/>
</dbReference>
<dbReference type="PANTHER" id="PTHR10788">
    <property type="entry name" value="TREHALOSE-6-PHOSPHATE SYNTHASE"/>
    <property type="match status" value="1"/>
</dbReference>
<dbReference type="OrthoDB" id="755951at2759"/>